<evidence type="ECO:0000256" key="1">
    <source>
        <dbReference type="ARBA" id="ARBA00001933"/>
    </source>
</evidence>
<dbReference type="Gene3D" id="3.40.640.10">
    <property type="entry name" value="Type I PLP-dependent aspartate aminotransferase-like (Major domain)"/>
    <property type="match status" value="1"/>
</dbReference>
<reference evidence="6 7" key="1">
    <citation type="submission" date="2021-12" db="EMBL/GenBank/DDBJ databases">
        <title>Genome sequencing of bacteria with rrn-lacking chromosome and rrn-plasmid.</title>
        <authorList>
            <person name="Anda M."/>
            <person name="Iwasaki W."/>
        </authorList>
    </citation>
    <scope>NUCLEOTIDE SEQUENCE [LARGE SCALE GENOMIC DNA]</scope>
    <source>
        <strain evidence="6 7">DSM 100852</strain>
    </source>
</reference>
<evidence type="ECO:0000313" key="6">
    <source>
        <dbReference type="EMBL" id="BDD09272.1"/>
    </source>
</evidence>
<dbReference type="Gene3D" id="3.90.1150.10">
    <property type="entry name" value="Aspartate Aminotransferase, domain 1"/>
    <property type="match status" value="1"/>
</dbReference>
<comment type="similarity">
    <text evidence="5">Belongs to the class-III pyridoxal-phosphate-dependent aminotransferase family.</text>
</comment>
<dbReference type="InterPro" id="IPR049704">
    <property type="entry name" value="Aminotrans_3_PPA_site"/>
</dbReference>
<dbReference type="InterPro" id="IPR005814">
    <property type="entry name" value="Aminotrans_3"/>
</dbReference>
<dbReference type="EMBL" id="AP025314">
    <property type="protein sequence ID" value="BDD09272.1"/>
    <property type="molecule type" value="Genomic_DNA"/>
</dbReference>
<dbReference type="PIRSF" id="PIRSF000521">
    <property type="entry name" value="Transaminase_4ab_Lys_Orn"/>
    <property type="match status" value="1"/>
</dbReference>
<keyword evidence="7" id="KW-1185">Reference proteome</keyword>
<evidence type="ECO:0000256" key="3">
    <source>
        <dbReference type="ARBA" id="ARBA00022679"/>
    </source>
</evidence>
<comment type="cofactor">
    <cofactor evidence="1">
        <name>pyridoxal 5'-phosphate</name>
        <dbReference type="ChEBI" id="CHEBI:597326"/>
    </cofactor>
</comment>
<protein>
    <submittedName>
        <fullName evidence="6">Aspartate aminotransferase family protein</fullName>
    </submittedName>
</protein>
<dbReference type="Pfam" id="PF00202">
    <property type="entry name" value="Aminotran_3"/>
    <property type="match status" value="1"/>
</dbReference>
<keyword evidence="2 6" id="KW-0032">Aminotransferase</keyword>
<keyword evidence="4 5" id="KW-0663">Pyridoxal phosphate</keyword>
<dbReference type="GO" id="GO:0042802">
    <property type="term" value="F:identical protein binding"/>
    <property type="evidence" value="ECO:0007669"/>
    <property type="project" value="TreeGrafter"/>
</dbReference>
<dbReference type="AlphaFoldDB" id="A0AAU9CQN0"/>
<gene>
    <name evidence="6" type="primary">argD_1</name>
    <name evidence="6" type="ORF">FUAX_17040</name>
</gene>
<organism evidence="6 7">
    <name type="scientific">Fulvitalea axinellae</name>
    <dbReference type="NCBI Taxonomy" id="1182444"/>
    <lineage>
        <taxon>Bacteria</taxon>
        <taxon>Pseudomonadati</taxon>
        <taxon>Bacteroidota</taxon>
        <taxon>Cytophagia</taxon>
        <taxon>Cytophagales</taxon>
        <taxon>Persicobacteraceae</taxon>
        <taxon>Fulvitalea</taxon>
    </lineage>
</organism>
<evidence type="ECO:0000256" key="5">
    <source>
        <dbReference type="RuleBase" id="RU003560"/>
    </source>
</evidence>
<dbReference type="Proteomes" id="UP001348817">
    <property type="component" value="Chromosome"/>
</dbReference>
<accession>A0AAU9CQN0</accession>
<dbReference type="GO" id="GO:0030170">
    <property type="term" value="F:pyridoxal phosphate binding"/>
    <property type="evidence" value="ECO:0007669"/>
    <property type="project" value="InterPro"/>
</dbReference>
<dbReference type="PANTHER" id="PTHR11986">
    <property type="entry name" value="AMINOTRANSFERASE CLASS III"/>
    <property type="match status" value="1"/>
</dbReference>
<dbReference type="KEGG" id="fax:FUAX_17040"/>
<evidence type="ECO:0000256" key="4">
    <source>
        <dbReference type="ARBA" id="ARBA00022898"/>
    </source>
</evidence>
<evidence type="ECO:0000313" key="7">
    <source>
        <dbReference type="Proteomes" id="UP001348817"/>
    </source>
</evidence>
<dbReference type="FunFam" id="3.40.640.10:FF:000004">
    <property type="entry name" value="Acetylornithine aminotransferase"/>
    <property type="match status" value="1"/>
</dbReference>
<dbReference type="SUPFAM" id="SSF53383">
    <property type="entry name" value="PLP-dependent transferases"/>
    <property type="match status" value="1"/>
</dbReference>
<sequence length="395" mass="43536">MISNRQLFLEHQAQTSDFPMLVEISHAKGVYMYGPEGQKYIDLISGIGVSALGHQHPAVTQAVKDQAEKHMHVMCYGEFVTDPAAQLSKALADTLPDPLSVTYFLNSGSEATEASLKLAKRFTGRSELISALNSYHGSTQGALSVTGDEKMKRNFRPLLPDVRHIRYGNIEDLQYITKRTAGIILETVQGEAGVQQSSQEYWTAVRKRCDETGTLLILDEIQAGFGRTGKFWAFEHYGIQPDILLCAKAMGGGMPISGVISSHEIMSTLRNNPILGHISTFGGHPVSCAASLATLKAIQDEKLVESVDAKAELFKSLLTHPDIEEIRQIGLMMAVKFDSFKRNKAIIDKAVELGVISDWFLFCDDSFRMAPPLNITEEEIREACDIITQAIEATK</sequence>
<dbReference type="InterPro" id="IPR050103">
    <property type="entry name" value="Class-III_PLP-dep_AT"/>
</dbReference>
<dbReference type="InterPro" id="IPR015424">
    <property type="entry name" value="PyrdxlP-dep_Trfase"/>
</dbReference>
<name>A0AAU9CQN0_9BACT</name>
<evidence type="ECO:0000256" key="2">
    <source>
        <dbReference type="ARBA" id="ARBA00022576"/>
    </source>
</evidence>
<dbReference type="InterPro" id="IPR015421">
    <property type="entry name" value="PyrdxlP-dep_Trfase_major"/>
</dbReference>
<keyword evidence="3" id="KW-0808">Transferase</keyword>
<proteinExistence type="inferred from homology"/>
<dbReference type="InterPro" id="IPR015422">
    <property type="entry name" value="PyrdxlP-dep_Trfase_small"/>
</dbReference>
<dbReference type="CDD" id="cd00610">
    <property type="entry name" value="OAT_like"/>
    <property type="match status" value="1"/>
</dbReference>
<dbReference type="PANTHER" id="PTHR11986:SF79">
    <property type="entry name" value="ACETYLORNITHINE AMINOTRANSFERASE, MITOCHONDRIAL"/>
    <property type="match status" value="1"/>
</dbReference>
<dbReference type="GO" id="GO:0008483">
    <property type="term" value="F:transaminase activity"/>
    <property type="evidence" value="ECO:0007669"/>
    <property type="project" value="UniProtKB-KW"/>
</dbReference>
<dbReference type="PROSITE" id="PS00600">
    <property type="entry name" value="AA_TRANSFER_CLASS_3"/>
    <property type="match status" value="1"/>
</dbReference>